<protein>
    <submittedName>
        <fullName evidence="1">Uncharacterized protein</fullName>
    </submittedName>
</protein>
<sequence length="61" mass="6472">MGARAGPSIKRWVLAQPASNSKTDRRVKAILAMAKDSGAGGTCRQRRWSHGFGHDAPALAV</sequence>
<name>A0ABQ1HF19_9GAMM</name>
<evidence type="ECO:0000313" key="1">
    <source>
        <dbReference type="EMBL" id="GGA72234.1"/>
    </source>
</evidence>
<dbReference type="Proteomes" id="UP000623419">
    <property type="component" value="Unassembled WGS sequence"/>
</dbReference>
<proteinExistence type="predicted"/>
<organism evidence="1 2">
    <name type="scientific">Arenimonas soli</name>
    <dbReference type="NCBI Taxonomy" id="2269504"/>
    <lineage>
        <taxon>Bacteria</taxon>
        <taxon>Pseudomonadati</taxon>
        <taxon>Pseudomonadota</taxon>
        <taxon>Gammaproteobacteria</taxon>
        <taxon>Lysobacterales</taxon>
        <taxon>Lysobacteraceae</taxon>
        <taxon>Arenimonas</taxon>
    </lineage>
</organism>
<dbReference type="EMBL" id="BMKC01000001">
    <property type="protein sequence ID" value="GGA72234.1"/>
    <property type="molecule type" value="Genomic_DNA"/>
</dbReference>
<reference evidence="2" key="1">
    <citation type="journal article" date="2019" name="Int. J. Syst. Evol. Microbiol.">
        <title>The Global Catalogue of Microorganisms (GCM) 10K type strain sequencing project: providing services to taxonomists for standard genome sequencing and annotation.</title>
        <authorList>
            <consortium name="The Broad Institute Genomics Platform"/>
            <consortium name="The Broad Institute Genome Sequencing Center for Infectious Disease"/>
            <person name="Wu L."/>
            <person name="Ma J."/>
        </authorList>
    </citation>
    <scope>NUCLEOTIDE SEQUENCE [LARGE SCALE GENOMIC DNA]</scope>
    <source>
        <strain evidence="2">CGMCC 1.15905</strain>
    </source>
</reference>
<accession>A0ABQ1HF19</accession>
<gene>
    <name evidence="1" type="ORF">GCM10011521_07990</name>
</gene>
<evidence type="ECO:0000313" key="2">
    <source>
        <dbReference type="Proteomes" id="UP000623419"/>
    </source>
</evidence>
<keyword evidence="2" id="KW-1185">Reference proteome</keyword>
<comment type="caution">
    <text evidence="1">The sequence shown here is derived from an EMBL/GenBank/DDBJ whole genome shotgun (WGS) entry which is preliminary data.</text>
</comment>